<accession>A0A8J8P2W0</accession>
<dbReference type="PANTHER" id="PTHR31598">
    <property type="entry name" value="IQ DOMAIN-CONTAINING PROTEIN D"/>
    <property type="match status" value="1"/>
</dbReference>
<comment type="subcellular location">
    <subcellularLocation>
        <location evidence="2">Cytoplasm</location>
        <location evidence="2">Cytoskeleton</location>
        <location evidence="2">Flagellum axoneme</location>
    </subcellularLocation>
</comment>
<keyword evidence="6" id="KW-0282">Flagellum</keyword>
<evidence type="ECO:0000256" key="9">
    <source>
        <dbReference type="ARBA" id="ARBA00023273"/>
    </source>
</evidence>
<comment type="similarity">
    <text evidence="3">Belongs to the DRC10 family.</text>
</comment>
<evidence type="ECO:0000256" key="2">
    <source>
        <dbReference type="ARBA" id="ARBA00004611"/>
    </source>
</evidence>
<evidence type="ECO:0000313" key="12">
    <source>
        <dbReference type="Proteomes" id="UP000785679"/>
    </source>
</evidence>
<gene>
    <name evidence="11" type="ORF">FGO68_gene2506</name>
</gene>
<dbReference type="Proteomes" id="UP000785679">
    <property type="component" value="Unassembled WGS sequence"/>
</dbReference>
<organism evidence="11 12">
    <name type="scientific">Halteria grandinella</name>
    <dbReference type="NCBI Taxonomy" id="5974"/>
    <lineage>
        <taxon>Eukaryota</taxon>
        <taxon>Sar</taxon>
        <taxon>Alveolata</taxon>
        <taxon>Ciliophora</taxon>
        <taxon>Intramacronucleata</taxon>
        <taxon>Spirotrichea</taxon>
        <taxon>Stichotrichia</taxon>
        <taxon>Sporadotrichida</taxon>
        <taxon>Halteriidae</taxon>
        <taxon>Halteria</taxon>
    </lineage>
</organism>
<reference evidence="11" key="1">
    <citation type="submission" date="2019-06" db="EMBL/GenBank/DDBJ databases">
        <authorList>
            <person name="Zheng W."/>
        </authorList>
    </citation>
    <scope>NUCLEOTIDE SEQUENCE</scope>
    <source>
        <strain evidence="11">QDHG01</strain>
    </source>
</reference>
<evidence type="ECO:0000256" key="8">
    <source>
        <dbReference type="ARBA" id="ARBA00023212"/>
    </source>
</evidence>
<evidence type="ECO:0000256" key="5">
    <source>
        <dbReference type="ARBA" id="ARBA00022490"/>
    </source>
</evidence>
<dbReference type="InterPro" id="IPR042815">
    <property type="entry name" value="DRC10"/>
</dbReference>
<evidence type="ECO:0000313" key="11">
    <source>
        <dbReference type="EMBL" id="TNV85035.1"/>
    </source>
</evidence>
<feature type="coiled-coil region" evidence="10">
    <location>
        <begin position="77"/>
        <end position="275"/>
    </location>
</feature>
<proteinExistence type="inferred from homology"/>
<sequence length="305" mass="36457">MTPLDDQFLPDEAKKTAVKLRKTTANLVRHFQAPALQLKLKASLGEARSSEFATLIDSFEQMKRLWWTKLTTPLEEVNSIKEQLRILQSRTQKLREIHDQKKEHLQKYEEESKEQKEQREYEIQNLKTTIGSENANKEKELKELNEISRQQHEQLENQHKEEVTALKKKIDTLDGQLNQVKSKNKAEETKLREEYKKADRLYSENLNNYDQDMKEQSRNKEQANAQFEQAHHELDLINDEYRTRIEERKKRDELLAIMKQKNEEQLKQMNLLNKAAEWVQGHWRGLLARREMEKARKGKKKKKKK</sequence>
<keyword evidence="5" id="KW-0963">Cytoplasm</keyword>
<protein>
    <recommendedName>
        <fullName evidence="4">Dynein regulatory complex protein 10</fullName>
    </recommendedName>
</protein>
<keyword evidence="8" id="KW-0206">Cytoskeleton</keyword>
<evidence type="ECO:0000256" key="1">
    <source>
        <dbReference type="ARBA" id="ARBA00003029"/>
    </source>
</evidence>
<keyword evidence="9" id="KW-0966">Cell projection</keyword>
<keyword evidence="10" id="KW-0175">Coiled coil</keyword>
<dbReference type="EMBL" id="RRYP01002204">
    <property type="protein sequence ID" value="TNV85035.1"/>
    <property type="molecule type" value="Genomic_DNA"/>
</dbReference>
<dbReference type="PROSITE" id="PS50096">
    <property type="entry name" value="IQ"/>
    <property type="match status" value="1"/>
</dbReference>
<dbReference type="AlphaFoldDB" id="A0A8J8P2W0"/>
<dbReference type="OrthoDB" id="320370at2759"/>
<comment type="caution">
    <text evidence="11">The sequence shown here is derived from an EMBL/GenBank/DDBJ whole genome shotgun (WGS) entry which is preliminary data.</text>
</comment>
<evidence type="ECO:0000256" key="10">
    <source>
        <dbReference type="SAM" id="Coils"/>
    </source>
</evidence>
<name>A0A8J8P2W0_HALGN</name>
<evidence type="ECO:0000256" key="4">
    <source>
        <dbReference type="ARBA" id="ARBA00021752"/>
    </source>
</evidence>
<evidence type="ECO:0000256" key="6">
    <source>
        <dbReference type="ARBA" id="ARBA00022846"/>
    </source>
</evidence>
<evidence type="ECO:0000256" key="3">
    <source>
        <dbReference type="ARBA" id="ARBA00009071"/>
    </source>
</evidence>
<evidence type="ECO:0000256" key="7">
    <source>
        <dbReference type="ARBA" id="ARBA00023069"/>
    </source>
</evidence>
<keyword evidence="7" id="KW-0969">Cilium</keyword>
<dbReference type="PANTHER" id="PTHR31598:SF1">
    <property type="entry name" value="DYNEIN REGULATORY COMPLEX PROTEIN 10"/>
    <property type="match status" value="1"/>
</dbReference>
<keyword evidence="12" id="KW-1185">Reference proteome</keyword>
<comment type="function">
    <text evidence="1">Component of the nexin-dynein regulatory complex (N-DRC), a key regulator of ciliary/flagellar motility which maintains the alignment and integrity of the distal axoneme and regulates microtubule sliding in motile axonemes.</text>
</comment>